<dbReference type="PANTHER" id="PTHR32060:SF30">
    <property type="entry name" value="CARBOXY-TERMINAL PROCESSING PROTEASE CTPA"/>
    <property type="match status" value="1"/>
</dbReference>
<evidence type="ECO:0000259" key="1">
    <source>
        <dbReference type="Pfam" id="PF03572"/>
    </source>
</evidence>
<dbReference type="STRING" id="1077936.SAMN05421545_3530"/>
<dbReference type="SUPFAM" id="SSF52096">
    <property type="entry name" value="ClpP/crotonase"/>
    <property type="match status" value="1"/>
</dbReference>
<dbReference type="GO" id="GO:0008236">
    <property type="term" value="F:serine-type peptidase activity"/>
    <property type="evidence" value="ECO:0007669"/>
    <property type="project" value="InterPro"/>
</dbReference>
<evidence type="ECO:0000313" key="2">
    <source>
        <dbReference type="EMBL" id="SIR41840.1"/>
    </source>
</evidence>
<dbReference type="EMBL" id="FTNM01000006">
    <property type="protein sequence ID" value="SIR41840.1"/>
    <property type="molecule type" value="Genomic_DNA"/>
</dbReference>
<dbReference type="GO" id="GO:0004175">
    <property type="term" value="F:endopeptidase activity"/>
    <property type="evidence" value="ECO:0007669"/>
    <property type="project" value="TreeGrafter"/>
</dbReference>
<dbReference type="GO" id="GO:0030288">
    <property type="term" value="C:outer membrane-bounded periplasmic space"/>
    <property type="evidence" value="ECO:0007669"/>
    <property type="project" value="TreeGrafter"/>
</dbReference>
<dbReference type="RefSeq" id="WP_076423054.1">
    <property type="nucleotide sequence ID" value="NZ_FTNM01000006.1"/>
</dbReference>
<keyword evidence="3" id="KW-1185">Reference proteome</keyword>
<sequence>MRLHRILIILLSLSLFACKKEEDVFVRKDIPQLHVEEIINLVKREAVYRHQIDWVDFERRVKEKAKDATTIEETYPAIELALTLLQESHSVYVSTTGKQIYTPGKGCKRTYPTAVPEDEEIGYLKIDSFAGTNESMVMAYATAAHEIIEAADKRELKGWIVDLRGNNGGNMAPMMLGVGPVLGSGIAGYFIDTYDVRKCWRYDESIGRLSVCSVGNSPGGMVYMDKSYSLKKPNPKVAVLVDGAVASSGEIVFISFIGRPNARSFGSPSCGASTELKGYRLSDGSTLNLARALFADRNQTTYGKQVYPDETLPDDEAVRRAIEWLKE</sequence>
<dbReference type="PANTHER" id="PTHR32060">
    <property type="entry name" value="TAIL-SPECIFIC PROTEASE"/>
    <property type="match status" value="1"/>
</dbReference>
<dbReference type="AlphaFoldDB" id="A0A1N7ART5"/>
<gene>
    <name evidence="2" type="ORF">SAMN05421545_3530</name>
</gene>
<dbReference type="Proteomes" id="UP000185924">
    <property type="component" value="Unassembled WGS sequence"/>
</dbReference>
<dbReference type="GO" id="GO:0006508">
    <property type="term" value="P:proteolysis"/>
    <property type="evidence" value="ECO:0007669"/>
    <property type="project" value="InterPro"/>
</dbReference>
<dbReference type="InterPro" id="IPR005151">
    <property type="entry name" value="Tail-specific_protease"/>
</dbReference>
<reference evidence="3" key="1">
    <citation type="submission" date="2017-01" db="EMBL/GenBank/DDBJ databases">
        <authorList>
            <person name="Varghese N."/>
            <person name="Submissions S."/>
        </authorList>
    </citation>
    <scope>NUCLEOTIDE SEQUENCE [LARGE SCALE GENOMIC DNA]</scope>
    <source>
        <strain evidence="3">DM9</strain>
    </source>
</reference>
<organism evidence="2 3">
    <name type="scientific">Pontibacter lucknowensis</name>
    <dbReference type="NCBI Taxonomy" id="1077936"/>
    <lineage>
        <taxon>Bacteria</taxon>
        <taxon>Pseudomonadati</taxon>
        <taxon>Bacteroidota</taxon>
        <taxon>Cytophagia</taxon>
        <taxon>Cytophagales</taxon>
        <taxon>Hymenobacteraceae</taxon>
        <taxon>Pontibacter</taxon>
    </lineage>
</organism>
<feature type="domain" description="Tail specific protease" evidence="1">
    <location>
        <begin position="121"/>
        <end position="310"/>
    </location>
</feature>
<dbReference type="InterPro" id="IPR029045">
    <property type="entry name" value="ClpP/crotonase-like_dom_sf"/>
</dbReference>
<name>A0A1N7ART5_9BACT</name>
<dbReference type="PROSITE" id="PS51257">
    <property type="entry name" value="PROKAR_LIPOPROTEIN"/>
    <property type="match status" value="1"/>
</dbReference>
<dbReference type="Pfam" id="PF03572">
    <property type="entry name" value="Peptidase_S41"/>
    <property type="match status" value="1"/>
</dbReference>
<dbReference type="GO" id="GO:0007165">
    <property type="term" value="P:signal transduction"/>
    <property type="evidence" value="ECO:0007669"/>
    <property type="project" value="TreeGrafter"/>
</dbReference>
<proteinExistence type="predicted"/>
<dbReference type="Gene3D" id="3.90.226.10">
    <property type="entry name" value="2-enoyl-CoA Hydratase, Chain A, domain 1"/>
    <property type="match status" value="1"/>
</dbReference>
<evidence type="ECO:0000313" key="3">
    <source>
        <dbReference type="Proteomes" id="UP000185924"/>
    </source>
</evidence>
<dbReference type="OrthoDB" id="7314861at2"/>
<accession>A0A1N7ART5</accession>
<protein>
    <submittedName>
        <fullName evidence="2">Peptidase family S41</fullName>
    </submittedName>
</protein>